<evidence type="ECO:0000313" key="4">
    <source>
        <dbReference type="Proteomes" id="UP001642360"/>
    </source>
</evidence>
<evidence type="ECO:0000256" key="1">
    <source>
        <dbReference type="PROSITE-ProRule" id="PRU00221"/>
    </source>
</evidence>
<comment type="caution">
    <text evidence="3">The sequence shown here is derived from an EMBL/GenBank/DDBJ whole genome shotgun (WGS) entry which is preliminary data.</text>
</comment>
<feature type="repeat" description="WD" evidence="1">
    <location>
        <begin position="432"/>
        <end position="463"/>
    </location>
</feature>
<dbReference type="PANTHER" id="PTHR15496">
    <property type="entry name" value="GENERAL TRANSCRIPTION FACTOR 3C POLYPEPTIDE 4 FAMILY"/>
    <property type="match status" value="1"/>
</dbReference>
<dbReference type="InterPro" id="IPR036322">
    <property type="entry name" value="WD40_repeat_dom_sf"/>
</dbReference>
<dbReference type="SUPFAM" id="SSF50978">
    <property type="entry name" value="WD40 repeat-like"/>
    <property type="match status" value="1"/>
</dbReference>
<dbReference type="AlphaFoldDB" id="A0ABC8R9B2"/>
<dbReference type="EMBL" id="CAUOFW020001152">
    <property type="protein sequence ID" value="CAK9141586.1"/>
    <property type="molecule type" value="Genomic_DNA"/>
</dbReference>
<sequence>MTTRFQAAALVASPSYPNAVAWSDENLVAVASGHLVTILNPATPFGSRGLITIPSSLPFPIGVVERKDLLSGCLLSTCLSRDRRPCARSISWSPIGFAPNAGCLLAVCTTEGRVKLYRMPFCEYSAEWVEVLDISEIFCSYLTSVNFGELDVTSAEFSDEQPTQLCTGEECANDLPISVSTKGRKRGRQNALSVMYTVVEIKPGNSRDNNARPIVSLPKSKAKSLKKVPEKCSFSFITPDKYASRSAMLSSLVVSWSPILRSTSEFGLEAPNNSSNGYCILAAGGKSGKISFWRIHELQCYSIMPSRDPTAALLIGLLQAHCTWITSISWALYVSDTARPQLLLATGCSDGSVKIWLRYSEELLKLTEVDHAPFVLVKEVISVDSIPVSTLSLNVPVRSRPEMLLAIGKGSGSFDLWICDITTSKFDKAGSYDAHDHIVTGLSWAFGGCCLYSCSQDNSVRCWILHGYNLGEVPIPSNTPGVKSSTDVPNVFDSCFGLAVSPGNLVVAVARSFDADLLNPMYQARTQKAAIEFFWIGGQQLDNLSNRCLDFDAESLPGFPAMELVYWEHNILCSLNQYEHPDKPLVIWDIISALLAFKQHAPKYVERILLKWLVSYAGSQFGLSSTILSHASTSLSIITSRQLQLLNIIIRRVILPELKADKICSTQEEELNGFGVEQLDLWVALLLSSEKELRERLVGLSFSAVLNLMSTSFKNFCKPGRWSPVGIAQMEQWAALTRDQVKDHIKQLASEVGKLAKSQLHSMCEYVPEEQCSYCSAFVPFESTENAVCRGKMCNDGVRQSHKLARCAVSMQVCPTTPSWFCICCQRCASNLAPQALFTMAKYPSEFKSLIESPTLDVCLKPLCPFCGILLQRLQPEFLLSPSAV</sequence>
<dbReference type="InterPro" id="IPR001680">
    <property type="entry name" value="WD40_rpt"/>
</dbReference>
<dbReference type="Pfam" id="PF12657">
    <property type="entry name" value="TFIIIC_delta"/>
    <property type="match status" value="1"/>
</dbReference>
<dbReference type="Proteomes" id="UP001642360">
    <property type="component" value="Unassembled WGS sequence"/>
</dbReference>
<reference evidence="3 4" key="1">
    <citation type="submission" date="2024-02" db="EMBL/GenBank/DDBJ databases">
        <authorList>
            <person name="Vignale AGUSTIN F."/>
            <person name="Sosa J E."/>
            <person name="Modenutti C."/>
        </authorList>
    </citation>
    <scope>NUCLEOTIDE SEQUENCE [LARGE SCALE GENOMIC DNA]</scope>
</reference>
<dbReference type="InterPro" id="IPR044230">
    <property type="entry name" value="GTF3C4"/>
</dbReference>
<dbReference type="PROSITE" id="PS50082">
    <property type="entry name" value="WD_REPEATS_2"/>
    <property type="match status" value="1"/>
</dbReference>
<dbReference type="InterPro" id="IPR024761">
    <property type="entry name" value="TFIIIC_delta_N"/>
</dbReference>
<name>A0ABC8R9B2_9AQUA</name>
<keyword evidence="1" id="KW-0853">WD repeat</keyword>
<proteinExistence type="predicted"/>
<gene>
    <name evidence="3" type="ORF">ILEXP_LOCUS9179</name>
</gene>
<keyword evidence="4" id="KW-1185">Reference proteome</keyword>
<dbReference type="Pfam" id="PF00400">
    <property type="entry name" value="WD40"/>
    <property type="match status" value="2"/>
</dbReference>
<evidence type="ECO:0000313" key="3">
    <source>
        <dbReference type="EMBL" id="CAK9141586.1"/>
    </source>
</evidence>
<dbReference type="InterPro" id="IPR015943">
    <property type="entry name" value="WD40/YVTN_repeat-like_dom_sf"/>
</dbReference>
<dbReference type="PANTHER" id="PTHR15496:SF2">
    <property type="entry name" value="GENERAL TRANSCRIPTION FACTOR 3C POLYPEPTIDE 4"/>
    <property type="match status" value="1"/>
</dbReference>
<dbReference type="SMART" id="SM00320">
    <property type="entry name" value="WD40"/>
    <property type="match status" value="4"/>
</dbReference>
<protein>
    <recommendedName>
        <fullName evidence="2">Transcription factor IIIC 90kDa subunit N-terminal domain-containing protein</fullName>
    </recommendedName>
</protein>
<dbReference type="Gene3D" id="2.130.10.10">
    <property type="entry name" value="YVTN repeat-like/Quinoprotein amine dehydrogenase"/>
    <property type="match status" value="2"/>
</dbReference>
<organism evidence="3 4">
    <name type="scientific">Ilex paraguariensis</name>
    <name type="common">yerba mate</name>
    <dbReference type="NCBI Taxonomy" id="185542"/>
    <lineage>
        <taxon>Eukaryota</taxon>
        <taxon>Viridiplantae</taxon>
        <taxon>Streptophyta</taxon>
        <taxon>Embryophyta</taxon>
        <taxon>Tracheophyta</taxon>
        <taxon>Spermatophyta</taxon>
        <taxon>Magnoliopsida</taxon>
        <taxon>eudicotyledons</taxon>
        <taxon>Gunneridae</taxon>
        <taxon>Pentapetalae</taxon>
        <taxon>asterids</taxon>
        <taxon>campanulids</taxon>
        <taxon>Aquifoliales</taxon>
        <taxon>Aquifoliaceae</taxon>
        <taxon>Ilex</taxon>
    </lineage>
</organism>
<accession>A0ABC8R9B2</accession>
<feature type="domain" description="Transcription factor IIIC 90kDa subunit N-terminal" evidence="2">
    <location>
        <begin position="87"/>
        <end position="143"/>
    </location>
</feature>
<evidence type="ECO:0000259" key="2">
    <source>
        <dbReference type="Pfam" id="PF12657"/>
    </source>
</evidence>